<protein>
    <recommendedName>
        <fullName evidence="2">Tryptophan synthase beta chain-like PALP domain-containing protein</fullName>
    </recommendedName>
</protein>
<dbReference type="Gene3D" id="3.40.50.1100">
    <property type="match status" value="1"/>
</dbReference>
<dbReference type="AlphaFoldDB" id="X1LND9"/>
<sequence>EVSKRPESAGKLIVVVIPDTGERYMSTWLFENGDE</sequence>
<evidence type="ECO:0008006" key="2">
    <source>
        <dbReference type="Google" id="ProtNLM"/>
    </source>
</evidence>
<proteinExistence type="predicted"/>
<accession>X1LND9</accession>
<dbReference type="EMBL" id="BARV01015907">
    <property type="protein sequence ID" value="GAI20882.1"/>
    <property type="molecule type" value="Genomic_DNA"/>
</dbReference>
<comment type="caution">
    <text evidence="1">The sequence shown here is derived from an EMBL/GenBank/DDBJ whole genome shotgun (WGS) entry which is preliminary data.</text>
</comment>
<name>X1LND9_9ZZZZ</name>
<gene>
    <name evidence="1" type="ORF">S06H3_27423</name>
</gene>
<reference evidence="1" key="1">
    <citation type="journal article" date="2014" name="Front. Microbiol.">
        <title>High frequency of phylogenetically diverse reductive dehalogenase-homologous genes in deep subseafloor sedimentary metagenomes.</title>
        <authorList>
            <person name="Kawai M."/>
            <person name="Futagami T."/>
            <person name="Toyoda A."/>
            <person name="Takaki Y."/>
            <person name="Nishi S."/>
            <person name="Hori S."/>
            <person name="Arai W."/>
            <person name="Tsubouchi T."/>
            <person name="Morono Y."/>
            <person name="Uchiyama I."/>
            <person name="Ito T."/>
            <person name="Fujiyama A."/>
            <person name="Inagaki F."/>
            <person name="Takami H."/>
        </authorList>
    </citation>
    <scope>NUCLEOTIDE SEQUENCE</scope>
    <source>
        <strain evidence="1">Expedition CK06-06</strain>
    </source>
</reference>
<organism evidence="1">
    <name type="scientific">marine sediment metagenome</name>
    <dbReference type="NCBI Taxonomy" id="412755"/>
    <lineage>
        <taxon>unclassified sequences</taxon>
        <taxon>metagenomes</taxon>
        <taxon>ecological metagenomes</taxon>
    </lineage>
</organism>
<dbReference type="InterPro" id="IPR036052">
    <property type="entry name" value="TrpB-like_PALP_sf"/>
</dbReference>
<feature type="non-terminal residue" evidence="1">
    <location>
        <position position="1"/>
    </location>
</feature>
<evidence type="ECO:0000313" key="1">
    <source>
        <dbReference type="EMBL" id="GAI20882.1"/>
    </source>
</evidence>